<accession>A0ABU2F8A6</accession>
<dbReference type="Pfam" id="PF13480">
    <property type="entry name" value="Acetyltransf_6"/>
    <property type="match status" value="1"/>
</dbReference>
<organism evidence="2 3">
    <name type="scientific">Haloarcula saliterrae</name>
    <dbReference type="NCBI Taxonomy" id="2950534"/>
    <lineage>
        <taxon>Archaea</taxon>
        <taxon>Methanobacteriati</taxon>
        <taxon>Methanobacteriota</taxon>
        <taxon>Stenosarchaea group</taxon>
        <taxon>Halobacteria</taxon>
        <taxon>Halobacteriales</taxon>
        <taxon>Haloarculaceae</taxon>
        <taxon>Haloarcula</taxon>
    </lineage>
</organism>
<dbReference type="PANTHER" id="PTHR36174">
    <property type="entry name" value="LIPID II:GLYCINE GLYCYLTRANSFERASE"/>
    <property type="match status" value="1"/>
</dbReference>
<dbReference type="InterPro" id="IPR038740">
    <property type="entry name" value="BioF2-like_GNAT_dom"/>
</dbReference>
<evidence type="ECO:0000259" key="1">
    <source>
        <dbReference type="Pfam" id="PF13480"/>
    </source>
</evidence>
<dbReference type="SUPFAM" id="SSF55729">
    <property type="entry name" value="Acyl-CoA N-acyltransferases (Nat)"/>
    <property type="match status" value="1"/>
</dbReference>
<gene>
    <name evidence="2" type="ORF">NDI56_03670</name>
</gene>
<protein>
    <submittedName>
        <fullName evidence="2">GNAT family N-acetyltransferase</fullName>
    </submittedName>
</protein>
<dbReference type="RefSeq" id="WP_310918073.1">
    <property type="nucleotide sequence ID" value="NZ_JAMQON010000001.1"/>
</dbReference>
<evidence type="ECO:0000313" key="3">
    <source>
        <dbReference type="Proteomes" id="UP001259659"/>
    </source>
</evidence>
<evidence type="ECO:0000313" key="2">
    <source>
        <dbReference type="EMBL" id="MDS0258508.1"/>
    </source>
</evidence>
<dbReference type="Proteomes" id="UP001259659">
    <property type="component" value="Unassembled WGS sequence"/>
</dbReference>
<dbReference type="InterPro" id="IPR016181">
    <property type="entry name" value="Acyl_CoA_acyltransferase"/>
</dbReference>
<dbReference type="PANTHER" id="PTHR36174:SF1">
    <property type="entry name" value="LIPID II:GLYCINE GLYCYLTRANSFERASE"/>
    <property type="match status" value="1"/>
</dbReference>
<dbReference type="EMBL" id="JAMQON010000001">
    <property type="protein sequence ID" value="MDS0258508.1"/>
    <property type="molecule type" value="Genomic_DNA"/>
</dbReference>
<feature type="domain" description="BioF2-like acetyltransferase" evidence="1">
    <location>
        <begin position="160"/>
        <end position="301"/>
    </location>
</feature>
<name>A0ABU2F8A6_9EURY</name>
<comment type="caution">
    <text evidence="2">The sequence shown here is derived from an EMBL/GenBank/DDBJ whole genome shotgun (WGS) entry which is preliminary data.</text>
</comment>
<reference evidence="2 3" key="1">
    <citation type="submission" date="2022-06" db="EMBL/GenBank/DDBJ databases">
        <title>Haloarcula sp. a new haloarchaeum isolate from saline soil.</title>
        <authorList>
            <person name="Strakova D."/>
            <person name="Galisteo C."/>
            <person name="Sanchez-Porro C."/>
            <person name="Ventosa A."/>
        </authorList>
    </citation>
    <scope>NUCLEOTIDE SEQUENCE [LARGE SCALE GENOMIC DNA]</scope>
    <source>
        <strain evidence="2 3">S1CR25-12</strain>
    </source>
</reference>
<dbReference type="InterPro" id="IPR050644">
    <property type="entry name" value="PG_Glycine_Bridge_Synth"/>
</dbReference>
<proteinExistence type="predicted"/>
<sequence>MRVERLSLSEWAETLPDTGYEVFHTPAALSAIEAHTDGELRLFGGFKGEQPVGLLPVVEQSRAVGRTVMSPPPAMNVPRLGPIVMPTSPKQRKRERVNRKFVEAVLAELNTDGPMSLVRLLTMCGYTDPRPFLWADFDLKTKYTYLVDLADTDPDSVLASFSKSLRRDVRNARESDVTVDAEGMAATRTVFERTRDRYAEQDRGFPLSWEYVSDLVAGLDDRARTYVARGPDGEFLSGVTALFGPDMAYFWQGGTRAEHDVAVNSLLHWRIIEDVLTDPTFERVGAYDLMGANTERLCDYKGKFAGELVPYYAVETDSPAMNLAKSAFSAVKR</sequence>
<dbReference type="Gene3D" id="3.40.630.30">
    <property type="match status" value="1"/>
</dbReference>
<keyword evidence="3" id="KW-1185">Reference proteome</keyword>